<dbReference type="RefSeq" id="WP_031145124.1">
    <property type="nucleotide sequence ID" value="NZ_BNEE01000006.1"/>
</dbReference>
<reference evidence="1" key="1">
    <citation type="submission" date="2020-09" db="EMBL/GenBank/DDBJ databases">
        <title>Whole genome shotgun sequence of Streptomyces xanthophaeus NBRC 12829.</title>
        <authorList>
            <person name="Komaki H."/>
            <person name="Tamura T."/>
        </authorList>
    </citation>
    <scope>NUCLEOTIDE SEQUENCE</scope>
    <source>
        <strain evidence="1">NBRC 12829</strain>
    </source>
</reference>
<gene>
    <name evidence="1" type="ORF">Sxan_55130</name>
</gene>
<proteinExistence type="predicted"/>
<comment type="caution">
    <text evidence="1">The sequence shown here is derived from an EMBL/GenBank/DDBJ whole genome shotgun (WGS) entry which is preliminary data.</text>
</comment>
<accession>A0A919H635</accession>
<keyword evidence="2" id="KW-1185">Reference proteome</keyword>
<name>A0A919H635_9ACTN</name>
<dbReference type="OrthoDB" id="4222367at2"/>
<dbReference type="EMBL" id="BNEE01000006">
    <property type="protein sequence ID" value="GHI88149.1"/>
    <property type="molecule type" value="Genomic_DNA"/>
</dbReference>
<dbReference type="AlphaFoldDB" id="A0A919H635"/>
<dbReference type="Proteomes" id="UP000600026">
    <property type="component" value="Unassembled WGS sequence"/>
</dbReference>
<evidence type="ECO:0000313" key="2">
    <source>
        <dbReference type="Proteomes" id="UP000600026"/>
    </source>
</evidence>
<organism evidence="1 2">
    <name type="scientific">Streptomyces xanthophaeus</name>
    <dbReference type="NCBI Taxonomy" id="67385"/>
    <lineage>
        <taxon>Bacteria</taxon>
        <taxon>Bacillati</taxon>
        <taxon>Actinomycetota</taxon>
        <taxon>Actinomycetes</taxon>
        <taxon>Kitasatosporales</taxon>
        <taxon>Streptomycetaceae</taxon>
        <taxon>Streptomyces</taxon>
    </lineage>
</organism>
<protein>
    <submittedName>
        <fullName evidence="1">Uncharacterized protein</fullName>
    </submittedName>
</protein>
<evidence type="ECO:0000313" key="1">
    <source>
        <dbReference type="EMBL" id="GHI88149.1"/>
    </source>
</evidence>
<sequence>MSEEFTGPPWALDCTQDAEKYRLTLAGPPREALWEALFELRTAHNPYRGDDVEPARSTVPRGPHIAYFDNNRGWIRFTFLARVAEPQIVVEEIFWQ</sequence>